<dbReference type="Proteomes" id="UP001596028">
    <property type="component" value="Unassembled WGS sequence"/>
</dbReference>
<keyword evidence="11" id="KW-1185">Reference proteome</keyword>
<evidence type="ECO:0000256" key="4">
    <source>
        <dbReference type="ARBA" id="ARBA00022729"/>
    </source>
</evidence>
<evidence type="ECO:0000259" key="8">
    <source>
        <dbReference type="Pfam" id="PF05504"/>
    </source>
</evidence>
<gene>
    <name evidence="10" type="ORF">ACFO3S_06175</name>
</gene>
<evidence type="ECO:0000256" key="3">
    <source>
        <dbReference type="ARBA" id="ARBA00022544"/>
    </source>
</evidence>
<dbReference type="PROSITE" id="PS51257">
    <property type="entry name" value="PROKAR_LIPOPROTEIN"/>
    <property type="match status" value="1"/>
</dbReference>
<accession>A0ABV9F784</accession>
<comment type="subcellular location">
    <subcellularLocation>
        <location evidence="1">Membrane</location>
        <topology evidence="1">Lipid-anchor</topology>
    </subcellularLocation>
</comment>
<dbReference type="PANTHER" id="PTHR35789:SF1">
    <property type="entry name" value="SPORE GERMINATION PROTEIN B3"/>
    <property type="match status" value="1"/>
</dbReference>
<dbReference type="PANTHER" id="PTHR35789">
    <property type="entry name" value="SPORE GERMINATION PROTEIN B3"/>
    <property type="match status" value="1"/>
</dbReference>
<evidence type="ECO:0000256" key="5">
    <source>
        <dbReference type="ARBA" id="ARBA00023136"/>
    </source>
</evidence>
<evidence type="ECO:0000313" key="10">
    <source>
        <dbReference type="EMBL" id="MFC4597821.1"/>
    </source>
</evidence>
<dbReference type="Pfam" id="PF05504">
    <property type="entry name" value="Spore_GerAC"/>
    <property type="match status" value="1"/>
</dbReference>
<reference evidence="11" key="1">
    <citation type="journal article" date="2019" name="Int. J. Syst. Evol. Microbiol.">
        <title>The Global Catalogue of Microorganisms (GCM) 10K type strain sequencing project: providing services to taxonomists for standard genome sequencing and annotation.</title>
        <authorList>
            <consortium name="The Broad Institute Genomics Platform"/>
            <consortium name="The Broad Institute Genome Sequencing Center for Infectious Disease"/>
            <person name="Wu L."/>
            <person name="Ma J."/>
        </authorList>
    </citation>
    <scope>NUCLEOTIDE SEQUENCE [LARGE SCALE GENOMIC DNA]</scope>
    <source>
        <strain evidence="11">CCUG 49571</strain>
    </source>
</reference>
<evidence type="ECO:0000256" key="7">
    <source>
        <dbReference type="ARBA" id="ARBA00023288"/>
    </source>
</evidence>
<dbReference type="InterPro" id="IPR008844">
    <property type="entry name" value="Spore_GerAC-like"/>
</dbReference>
<proteinExistence type="inferred from homology"/>
<dbReference type="NCBIfam" id="TIGR02887">
    <property type="entry name" value="spore_ger_x_C"/>
    <property type="match status" value="1"/>
</dbReference>
<keyword evidence="3" id="KW-0309">Germination</keyword>
<dbReference type="InterPro" id="IPR057336">
    <property type="entry name" value="GerAC_N"/>
</dbReference>
<feature type="domain" description="Spore germination protein N-terminal" evidence="9">
    <location>
        <begin position="24"/>
        <end position="199"/>
    </location>
</feature>
<dbReference type="InterPro" id="IPR046953">
    <property type="entry name" value="Spore_GerAC-like_C"/>
</dbReference>
<keyword evidence="7" id="KW-0449">Lipoprotein</keyword>
<comment type="similarity">
    <text evidence="2">Belongs to the GerABKC lipoprotein family.</text>
</comment>
<dbReference type="RefSeq" id="WP_378093426.1">
    <property type="nucleotide sequence ID" value="NZ_JBHSEP010000003.1"/>
</dbReference>
<sequence>MKPLVSMLTVGAAALVLTGCWSNMELTDRGFVQAAAIDAAPGLGGYRLTTQVYKPGGAMKESPTPSSQNSYIAIMTENRSLLGAVRDATNDLGRKLQLSHMRALLISDQIAKTRHIGQLLDFFTRDHEPRGDVSVIITEGSAGRYLLIPPFIESTLGQQLKEIEHKSSSYSGKSIPVTLTDLDIRSKSEVPMAIVPYFRLQKDHHRLSTAHGLAIVDFSGGMMSGYIPPPLTPYTLILMNVFAGGVVDLPCEGGGGKNSLSDSFEILKVGTKIRPVVRGDALTIGIQVRLEGSIGELGCRKAVTREEIAAFNEQVAQFSKDRLGEALERLQKEKADVIGVGEQLSRYRPHLWQRWKPGWPKRFADADSSIQVHVKLLNTGVQSGESPFVKSESQFQ</sequence>
<organism evidence="10 11">
    <name type="scientific">Cohnella hongkongensis</name>
    <dbReference type="NCBI Taxonomy" id="178337"/>
    <lineage>
        <taxon>Bacteria</taxon>
        <taxon>Bacillati</taxon>
        <taxon>Bacillota</taxon>
        <taxon>Bacilli</taxon>
        <taxon>Bacillales</taxon>
        <taxon>Paenibacillaceae</taxon>
        <taxon>Cohnella</taxon>
    </lineage>
</organism>
<name>A0ABV9F784_9BACL</name>
<keyword evidence="4" id="KW-0732">Signal</keyword>
<dbReference type="EMBL" id="JBHSEP010000003">
    <property type="protein sequence ID" value="MFC4597821.1"/>
    <property type="molecule type" value="Genomic_DNA"/>
</dbReference>
<protein>
    <submittedName>
        <fullName evidence="10">Ger(X)C family spore germination protein</fullName>
    </submittedName>
</protein>
<comment type="caution">
    <text evidence="10">The sequence shown here is derived from an EMBL/GenBank/DDBJ whole genome shotgun (WGS) entry which is preliminary data.</text>
</comment>
<dbReference type="InterPro" id="IPR038501">
    <property type="entry name" value="Spore_GerAC_C_sf"/>
</dbReference>
<evidence type="ECO:0000256" key="1">
    <source>
        <dbReference type="ARBA" id="ARBA00004635"/>
    </source>
</evidence>
<feature type="domain" description="Spore germination GerAC-like C-terminal" evidence="8">
    <location>
        <begin position="218"/>
        <end position="380"/>
    </location>
</feature>
<dbReference type="Pfam" id="PF25198">
    <property type="entry name" value="Spore_GerAC_N"/>
    <property type="match status" value="1"/>
</dbReference>
<evidence type="ECO:0000313" key="11">
    <source>
        <dbReference type="Proteomes" id="UP001596028"/>
    </source>
</evidence>
<evidence type="ECO:0000259" key="9">
    <source>
        <dbReference type="Pfam" id="PF25198"/>
    </source>
</evidence>
<dbReference type="Gene3D" id="3.30.300.210">
    <property type="entry name" value="Nutrient germinant receptor protein C, domain 3"/>
    <property type="match status" value="1"/>
</dbReference>
<keyword evidence="6" id="KW-0564">Palmitate</keyword>
<evidence type="ECO:0000256" key="6">
    <source>
        <dbReference type="ARBA" id="ARBA00023139"/>
    </source>
</evidence>
<evidence type="ECO:0000256" key="2">
    <source>
        <dbReference type="ARBA" id="ARBA00007886"/>
    </source>
</evidence>
<keyword evidence="5" id="KW-0472">Membrane</keyword>